<comment type="similarity">
    <text evidence="1">Belongs to the short-chain dehydrogenases/reductases (SDR) family.</text>
</comment>
<dbReference type="PANTHER" id="PTHR43180:SF63">
    <property type="entry name" value="DEHYDROGENASE_REDUCTASE FAMILY PROTEIN, PUTATIVE (AFU_ORTHOLOGUE AFUA_6G03520)-RELATED"/>
    <property type="match status" value="1"/>
</dbReference>
<feature type="compositionally biased region" description="Polar residues" evidence="3">
    <location>
        <begin position="64"/>
        <end position="73"/>
    </location>
</feature>
<dbReference type="Proteomes" id="UP000623467">
    <property type="component" value="Unassembled WGS sequence"/>
</dbReference>
<dbReference type="Pfam" id="PF13561">
    <property type="entry name" value="adh_short_C2"/>
    <property type="match status" value="1"/>
</dbReference>
<evidence type="ECO:0000313" key="5">
    <source>
        <dbReference type="Proteomes" id="UP000623467"/>
    </source>
</evidence>
<dbReference type="AlphaFoldDB" id="A0A8H7D0X3"/>
<dbReference type="OrthoDB" id="417891at2759"/>
<feature type="compositionally biased region" description="Polar residues" evidence="3">
    <location>
        <begin position="93"/>
        <end position="112"/>
    </location>
</feature>
<feature type="compositionally biased region" description="Polar residues" evidence="3">
    <location>
        <begin position="296"/>
        <end position="311"/>
    </location>
</feature>
<dbReference type="SUPFAM" id="SSF51735">
    <property type="entry name" value="NAD(P)-binding Rossmann-fold domains"/>
    <property type="match status" value="1"/>
</dbReference>
<organism evidence="4 5">
    <name type="scientific">Mycena sanguinolenta</name>
    <dbReference type="NCBI Taxonomy" id="230812"/>
    <lineage>
        <taxon>Eukaryota</taxon>
        <taxon>Fungi</taxon>
        <taxon>Dikarya</taxon>
        <taxon>Basidiomycota</taxon>
        <taxon>Agaricomycotina</taxon>
        <taxon>Agaricomycetes</taxon>
        <taxon>Agaricomycetidae</taxon>
        <taxon>Agaricales</taxon>
        <taxon>Marasmiineae</taxon>
        <taxon>Mycenaceae</taxon>
        <taxon>Mycena</taxon>
    </lineage>
</organism>
<evidence type="ECO:0000256" key="1">
    <source>
        <dbReference type="ARBA" id="ARBA00006484"/>
    </source>
</evidence>
<keyword evidence="5" id="KW-1185">Reference proteome</keyword>
<evidence type="ECO:0000256" key="3">
    <source>
        <dbReference type="SAM" id="MobiDB-lite"/>
    </source>
</evidence>
<feature type="region of interest" description="Disordered" evidence="3">
    <location>
        <begin position="357"/>
        <end position="504"/>
    </location>
</feature>
<feature type="compositionally biased region" description="Polar residues" evidence="3">
    <location>
        <begin position="388"/>
        <end position="404"/>
    </location>
</feature>
<dbReference type="PRINTS" id="PR00080">
    <property type="entry name" value="SDRFAMILY"/>
</dbReference>
<feature type="compositionally biased region" description="Basic residues" evidence="3">
    <location>
        <begin position="411"/>
        <end position="421"/>
    </location>
</feature>
<feature type="region of interest" description="Disordered" evidence="3">
    <location>
        <begin position="1"/>
        <end position="318"/>
    </location>
</feature>
<dbReference type="InterPro" id="IPR036291">
    <property type="entry name" value="NAD(P)-bd_dom_sf"/>
</dbReference>
<reference evidence="4" key="1">
    <citation type="submission" date="2020-05" db="EMBL/GenBank/DDBJ databases">
        <title>Mycena genomes resolve the evolution of fungal bioluminescence.</title>
        <authorList>
            <person name="Tsai I.J."/>
        </authorList>
    </citation>
    <scope>NUCLEOTIDE SEQUENCE</scope>
    <source>
        <strain evidence="4">160909Yilan</strain>
    </source>
</reference>
<feature type="compositionally biased region" description="Basic residues" evidence="3">
    <location>
        <begin position="80"/>
        <end position="90"/>
    </location>
</feature>
<dbReference type="FunFam" id="3.40.50.720:FF:000084">
    <property type="entry name" value="Short-chain dehydrogenase reductase"/>
    <property type="match status" value="1"/>
</dbReference>
<feature type="compositionally biased region" description="Polar residues" evidence="3">
    <location>
        <begin position="146"/>
        <end position="170"/>
    </location>
</feature>
<name>A0A8H7D0X3_9AGAR</name>
<dbReference type="PANTHER" id="PTHR43180">
    <property type="entry name" value="3-OXOACYL-(ACYL-CARRIER-PROTEIN) REDUCTASE (AFU_ORTHOLOGUE AFUA_6G11210)"/>
    <property type="match status" value="1"/>
</dbReference>
<proteinExistence type="inferred from homology"/>
<feature type="compositionally biased region" description="Low complexity" evidence="3">
    <location>
        <begin position="213"/>
        <end position="222"/>
    </location>
</feature>
<protein>
    <submittedName>
        <fullName evidence="4">NAD(P)-binding protein</fullName>
    </submittedName>
</protein>
<accession>A0A8H7D0X3</accession>
<dbReference type="EMBL" id="JACAZH010000011">
    <property type="protein sequence ID" value="KAF7355091.1"/>
    <property type="molecule type" value="Genomic_DNA"/>
</dbReference>
<evidence type="ECO:0000313" key="4">
    <source>
        <dbReference type="EMBL" id="KAF7355091.1"/>
    </source>
</evidence>
<dbReference type="InterPro" id="IPR002347">
    <property type="entry name" value="SDR_fam"/>
</dbReference>
<evidence type="ECO:0000256" key="2">
    <source>
        <dbReference type="ARBA" id="ARBA00023002"/>
    </source>
</evidence>
<comment type="caution">
    <text evidence="4">The sequence shown here is derived from an EMBL/GenBank/DDBJ whole genome shotgun (WGS) entry which is preliminary data.</text>
</comment>
<gene>
    <name evidence="4" type="ORF">MSAN_01424600</name>
</gene>
<sequence length="826" mass="88721">MTLGEAPITSYFSRVKRKKNAASHSERPVPAKRKRVVEEDAPVAPKEQAVLPFSRAPRKAKPARSTQNNTVTTLDGEPPRKKRAATRARHISPSPSSKHTSNLPSSTRSHTSPFIDLTSPDPKRNGHATKLGKSVAFASPPPLSHDTLNSSKNNPTHLHSSQDVLSSPIVSATRPEHTSSPLPNQLDDPAPSSQSQFFFPWESPPRKRKSSSDDFVGSSQSQNLSPPTKQPVERDDDGFVVPSSQSQWLLPVATTEPADRDDDDFVVPSSQSQLLFPVEGDKTTGLVDQDDDNFVVPSSQSQQLLPDTNTGAVERDDDDFVVPSSQSQWLLPVEGDAATHPDDDDLIVPSSQSQWLLPMDKPKSIPQQDDDFIPSSQPQCLLPMEAEASSSNDEIIPSSQSQLETELVPRSGHKPSSRRPRTLQQLPPPDLNIDVADMFEDPLPGTPIAPREDKDDSATESDDNDVPVAPPRPSEPVRESSPEAGGYSLQCGSAGQSLPDDGYGAGTLGSSQIWASSQGSMPSAVKDFFDMSKASLISDHTSAMPGRLEHKVALITGAGSGIGLESSILFAQEGANVLLVDINLEGAEKGAAIIAQRFPNVKAVATKADVGKEDNIKAAVDLAVKTFGRLDIMFNNAGIMHPEDDNALNTEERIWDLTMTINLKGVWWGCKYAILAMRQNPTDESKGLHTGGSIINTASFVALMGAATPQLAYTASKGGVLAMTRELAMVHAREGIRLNSLCPGPLKTPLLMDFLNTAEKRDRRMIHLPMGRFGEAVELAKAALFLASDESSYLTGTDFKVDGGLSSAYVTALGEPALPPPASLIG</sequence>
<dbReference type="PRINTS" id="PR00081">
    <property type="entry name" value="GDHRDH"/>
</dbReference>
<dbReference type="CDD" id="cd05233">
    <property type="entry name" value="SDR_c"/>
    <property type="match status" value="1"/>
</dbReference>
<keyword evidence="2" id="KW-0560">Oxidoreductase</keyword>
<dbReference type="Gene3D" id="3.40.50.720">
    <property type="entry name" value="NAD(P)-binding Rossmann-like Domain"/>
    <property type="match status" value="1"/>
</dbReference>
<dbReference type="GO" id="GO:0016491">
    <property type="term" value="F:oxidoreductase activity"/>
    <property type="evidence" value="ECO:0007669"/>
    <property type="project" value="UniProtKB-KW"/>
</dbReference>